<dbReference type="EMBL" id="JBHLTG010000007">
    <property type="protein sequence ID" value="MFC0681349.1"/>
    <property type="molecule type" value="Genomic_DNA"/>
</dbReference>
<sequence length="56" mass="5906">MSDDKDYGFAAGEHNSGEYVSEADKAQPGISGWQGGVQDQSETDGEAVDEDEPAVE</sequence>
<dbReference type="RefSeq" id="WP_386673882.1">
    <property type="nucleotide sequence ID" value="NZ_JBHLTG010000007.1"/>
</dbReference>
<organism evidence="2 3">
    <name type="scientific">Lysobacter korlensis</name>
    <dbReference type="NCBI Taxonomy" id="553636"/>
    <lineage>
        <taxon>Bacteria</taxon>
        <taxon>Pseudomonadati</taxon>
        <taxon>Pseudomonadota</taxon>
        <taxon>Gammaproteobacteria</taxon>
        <taxon>Lysobacterales</taxon>
        <taxon>Lysobacteraceae</taxon>
        <taxon>Lysobacter</taxon>
    </lineage>
</organism>
<keyword evidence="3" id="KW-1185">Reference proteome</keyword>
<gene>
    <name evidence="2" type="ORF">ACFFGH_26255</name>
</gene>
<protein>
    <submittedName>
        <fullName evidence="2">Uncharacterized protein</fullName>
    </submittedName>
</protein>
<evidence type="ECO:0000313" key="2">
    <source>
        <dbReference type="EMBL" id="MFC0681349.1"/>
    </source>
</evidence>
<feature type="compositionally biased region" description="Acidic residues" evidence="1">
    <location>
        <begin position="41"/>
        <end position="56"/>
    </location>
</feature>
<evidence type="ECO:0000313" key="3">
    <source>
        <dbReference type="Proteomes" id="UP001589896"/>
    </source>
</evidence>
<reference evidence="2 3" key="1">
    <citation type="submission" date="2024-09" db="EMBL/GenBank/DDBJ databases">
        <authorList>
            <person name="Sun Q."/>
            <person name="Mori K."/>
        </authorList>
    </citation>
    <scope>NUCLEOTIDE SEQUENCE [LARGE SCALE GENOMIC DNA]</scope>
    <source>
        <strain evidence="2 3">KCTC 23076</strain>
    </source>
</reference>
<dbReference type="Proteomes" id="UP001589896">
    <property type="component" value="Unassembled WGS sequence"/>
</dbReference>
<proteinExistence type="predicted"/>
<evidence type="ECO:0000256" key="1">
    <source>
        <dbReference type="SAM" id="MobiDB-lite"/>
    </source>
</evidence>
<name>A0ABV6RWI1_9GAMM</name>
<feature type="region of interest" description="Disordered" evidence="1">
    <location>
        <begin position="1"/>
        <end position="56"/>
    </location>
</feature>
<accession>A0ABV6RWI1</accession>
<comment type="caution">
    <text evidence="2">The sequence shown here is derived from an EMBL/GenBank/DDBJ whole genome shotgun (WGS) entry which is preliminary data.</text>
</comment>